<evidence type="ECO:0000313" key="2">
    <source>
        <dbReference type="EMBL" id="KZL72290.1"/>
    </source>
</evidence>
<reference evidence="2 3" key="1">
    <citation type="submission" date="2015-06" db="EMBL/GenBank/DDBJ databases">
        <title>Survival trade-offs in plant roots during colonization by closely related pathogenic and mutualistic fungi.</title>
        <authorList>
            <person name="Hacquard S."/>
            <person name="Kracher B."/>
            <person name="Hiruma K."/>
            <person name="Weinman A."/>
            <person name="Muench P."/>
            <person name="Garrido Oter R."/>
            <person name="Ver Loren van Themaat E."/>
            <person name="Dallerey J.-F."/>
            <person name="Damm U."/>
            <person name="Henrissat B."/>
            <person name="Lespinet O."/>
            <person name="Thon M."/>
            <person name="Kemen E."/>
            <person name="McHardy A.C."/>
            <person name="Schulze-Lefert P."/>
            <person name="O'Connell R.J."/>
        </authorList>
    </citation>
    <scope>NUCLEOTIDE SEQUENCE [LARGE SCALE GENOMIC DNA]</scope>
    <source>
        <strain evidence="2 3">0861</strain>
    </source>
</reference>
<dbReference type="EMBL" id="LFIV01000061">
    <property type="protein sequence ID" value="KZL72290.1"/>
    <property type="molecule type" value="Genomic_DNA"/>
</dbReference>
<evidence type="ECO:0000256" key="1">
    <source>
        <dbReference type="SAM" id="MobiDB-lite"/>
    </source>
</evidence>
<keyword evidence="3" id="KW-1185">Reference proteome</keyword>
<sequence>MAIVVLVKPRRGFPLSIGTEPAWVLVHTINPITPLRLGPRPSQKATDQRDDVHLSSGQHTHRDTRAPKTCEIIFTGDMFRHASRSATWASGVKSGSLFIVGLVSSFSQVQAPSTSRYPPPIPS</sequence>
<dbReference type="AlphaFoldDB" id="A0A166TN78"/>
<proteinExistence type="predicted"/>
<organism evidence="2 3">
    <name type="scientific">Colletotrichum tofieldiae</name>
    <dbReference type="NCBI Taxonomy" id="708197"/>
    <lineage>
        <taxon>Eukaryota</taxon>
        <taxon>Fungi</taxon>
        <taxon>Dikarya</taxon>
        <taxon>Ascomycota</taxon>
        <taxon>Pezizomycotina</taxon>
        <taxon>Sordariomycetes</taxon>
        <taxon>Hypocreomycetidae</taxon>
        <taxon>Glomerellales</taxon>
        <taxon>Glomerellaceae</taxon>
        <taxon>Colletotrichum</taxon>
        <taxon>Colletotrichum spaethianum species complex</taxon>
    </lineage>
</organism>
<dbReference type="Proteomes" id="UP000076552">
    <property type="component" value="Unassembled WGS sequence"/>
</dbReference>
<gene>
    <name evidence="2" type="ORF">CT0861_05450</name>
</gene>
<name>A0A166TN78_9PEZI</name>
<evidence type="ECO:0000313" key="3">
    <source>
        <dbReference type="Proteomes" id="UP000076552"/>
    </source>
</evidence>
<comment type="caution">
    <text evidence="2">The sequence shown here is derived from an EMBL/GenBank/DDBJ whole genome shotgun (WGS) entry which is preliminary data.</text>
</comment>
<accession>A0A166TN78</accession>
<protein>
    <submittedName>
        <fullName evidence="2">Uncharacterized protein</fullName>
    </submittedName>
</protein>
<feature type="region of interest" description="Disordered" evidence="1">
    <location>
        <begin position="34"/>
        <end position="67"/>
    </location>
</feature>